<feature type="transmembrane region" description="Helical" evidence="8">
    <location>
        <begin position="256"/>
        <end position="274"/>
    </location>
</feature>
<dbReference type="Proteomes" id="UP001501175">
    <property type="component" value="Unassembled WGS sequence"/>
</dbReference>
<feature type="transmembrane region" description="Helical" evidence="8">
    <location>
        <begin position="65"/>
        <end position="84"/>
    </location>
</feature>
<dbReference type="EMBL" id="BAABHD010000005">
    <property type="protein sequence ID" value="GAA4448086.1"/>
    <property type="molecule type" value="Genomic_DNA"/>
</dbReference>
<feature type="domain" description="P-type ATPase A" evidence="9">
    <location>
        <begin position="99"/>
        <end position="195"/>
    </location>
</feature>
<feature type="domain" description="Cation-transporting P-type ATPase C-terminal" evidence="10">
    <location>
        <begin position="656"/>
        <end position="824"/>
    </location>
</feature>
<evidence type="ECO:0000259" key="9">
    <source>
        <dbReference type="Pfam" id="PF00122"/>
    </source>
</evidence>
<dbReference type="InterPro" id="IPR001757">
    <property type="entry name" value="P_typ_ATPase"/>
</dbReference>
<comment type="subcellular location">
    <subcellularLocation>
        <location evidence="1">Membrane</location>
        <topology evidence="1">Multi-pass membrane protein</topology>
    </subcellularLocation>
</comment>
<feature type="transmembrane region" description="Helical" evidence="8">
    <location>
        <begin position="733"/>
        <end position="752"/>
    </location>
</feature>
<evidence type="ECO:0000256" key="5">
    <source>
        <dbReference type="ARBA" id="ARBA00022967"/>
    </source>
</evidence>
<feature type="transmembrane region" description="Helical" evidence="8">
    <location>
        <begin position="804"/>
        <end position="824"/>
    </location>
</feature>
<keyword evidence="12" id="KW-1185">Reference proteome</keyword>
<evidence type="ECO:0000256" key="2">
    <source>
        <dbReference type="ARBA" id="ARBA00022692"/>
    </source>
</evidence>
<dbReference type="InterPro" id="IPR036412">
    <property type="entry name" value="HAD-like_sf"/>
</dbReference>
<dbReference type="RefSeq" id="WP_345240299.1">
    <property type="nucleotide sequence ID" value="NZ_BAABHD010000005.1"/>
</dbReference>
<evidence type="ECO:0000256" key="3">
    <source>
        <dbReference type="ARBA" id="ARBA00022741"/>
    </source>
</evidence>
<evidence type="ECO:0000256" key="6">
    <source>
        <dbReference type="ARBA" id="ARBA00022989"/>
    </source>
</evidence>
<accession>A0ABP8MBU7</accession>
<dbReference type="PANTHER" id="PTHR42861">
    <property type="entry name" value="CALCIUM-TRANSPORTING ATPASE"/>
    <property type="match status" value="1"/>
</dbReference>
<name>A0ABP8MBU7_9BACT</name>
<dbReference type="InterPro" id="IPR023214">
    <property type="entry name" value="HAD_sf"/>
</dbReference>
<dbReference type="InterPro" id="IPR023299">
    <property type="entry name" value="ATPase_P-typ_cyto_dom_N"/>
</dbReference>
<dbReference type="Pfam" id="PF00702">
    <property type="entry name" value="Hydrolase"/>
    <property type="match status" value="1"/>
</dbReference>
<reference evidence="12" key="1">
    <citation type="journal article" date="2019" name="Int. J. Syst. Evol. Microbiol.">
        <title>The Global Catalogue of Microorganisms (GCM) 10K type strain sequencing project: providing services to taxonomists for standard genome sequencing and annotation.</title>
        <authorList>
            <consortium name="The Broad Institute Genomics Platform"/>
            <consortium name="The Broad Institute Genome Sequencing Center for Infectious Disease"/>
            <person name="Wu L."/>
            <person name="Ma J."/>
        </authorList>
    </citation>
    <scope>NUCLEOTIDE SEQUENCE [LARGE SCALE GENOMIC DNA]</scope>
    <source>
        <strain evidence="12">JCM 17927</strain>
    </source>
</reference>
<dbReference type="SUPFAM" id="SSF81653">
    <property type="entry name" value="Calcium ATPase, transduction domain A"/>
    <property type="match status" value="1"/>
</dbReference>
<dbReference type="SUPFAM" id="SSF81665">
    <property type="entry name" value="Calcium ATPase, transmembrane domain M"/>
    <property type="match status" value="1"/>
</dbReference>
<dbReference type="SUPFAM" id="SSF56784">
    <property type="entry name" value="HAD-like"/>
    <property type="match status" value="1"/>
</dbReference>
<evidence type="ECO:0000313" key="11">
    <source>
        <dbReference type="EMBL" id="GAA4448086.1"/>
    </source>
</evidence>
<feature type="transmembrane region" description="Helical" evidence="8">
    <location>
        <begin position="655"/>
        <end position="677"/>
    </location>
</feature>
<comment type="caution">
    <text evidence="11">The sequence shown here is derived from an EMBL/GenBank/DDBJ whole genome shotgun (WGS) entry which is preliminary data.</text>
</comment>
<evidence type="ECO:0000256" key="1">
    <source>
        <dbReference type="ARBA" id="ARBA00004141"/>
    </source>
</evidence>
<keyword evidence="2 8" id="KW-0812">Transmembrane</keyword>
<evidence type="ECO:0000259" key="10">
    <source>
        <dbReference type="Pfam" id="PF00689"/>
    </source>
</evidence>
<dbReference type="InterPro" id="IPR006068">
    <property type="entry name" value="ATPase_P-typ_cation-transptr_C"/>
</dbReference>
<feature type="transmembrane region" description="Helical" evidence="8">
    <location>
        <begin position="628"/>
        <end position="649"/>
    </location>
</feature>
<dbReference type="SFLD" id="SFLDS00003">
    <property type="entry name" value="Haloacid_Dehalogenase"/>
    <property type="match status" value="1"/>
</dbReference>
<dbReference type="SUPFAM" id="SSF81660">
    <property type="entry name" value="Metal cation-transporting ATPase, ATP-binding domain N"/>
    <property type="match status" value="1"/>
</dbReference>
<dbReference type="InterPro" id="IPR008250">
    <property type="entry name" value="ATPase_P-typ_transduc_dom_A_sf"/>
</dbReference>
<dbReference type="PRINTS" id="PR00119">
    <property type="entry name" value="CATATPASE"/>
</dbReference>
<dbReference type="PROSITE" id="PS00154">
    <property type="entry name" value="ATPASE_E1_E2"/>
    <property type="match status" value="1"/>
</dbReference>
<dbReference type="InterPro" id="IPR018303">
    <property type="entry name" value="ATPase_P-typ_P_site"/>
</dbReference>
<dbReference type="InterPro" id="IPR044492">
    <property type="entry name" value="P_typ_ATPase_HD_dom"/>
</dbReference>
<dbReference type="InterPro" id="IPR059000">
    <property type="entry name" value="ATPase_P-type_domA"/>
</dbReference>
<keyword evidence="5" id="KW-1278">Translocase</keyword>
<organism evidence="11 12">
    <name type="scientific">Nibrella saemangeumensis</name>
    <dbReference type="NCBI Taxonomy" id="1084526"/>
    <lineage>
        <taxon>Bacteria</taxon>
        <taxon>Pseudomonadati</taxon>
        <taxon>Bacteroidota</taxon>
        <taxon>Cytophagia</taxon>
        <taxon>Cytophagales</taxon>
        <taxon>Spirosomataceae</taxon>
        <taxon>Nibrella</taxon>
    </lineage>
</organism>
<keyword evidence="6 8" id="KW-1133">Transmembrane helix</keyword>
<evidence type="ECO:0000313" key="12">
    <source>
        <dbReference type="Proteomes" id="UP001501175"/>
    </source>
</evidence>
<feature type="transmembrane region" description="Helical" evidence="8">
    <location>
        <begin position="216"/>
        <end position="236"/>
    </location>
</feature>
<dbReference type="InterPro" id="IPR023298">
    <property type="entry name" value="ATPase_P-typ_TM_dom_sf"/>
</dbReference>
<dbReference type="NCBIfam" id="TIGR01494">
    <property type="entry name" value="ATPase_P-type"/>
    <property type="match status" value="2"/>
</dbReference>
<keyword evidence="7 8" id="KW-0472">Membrane</keyword>
<feature type="transmembrane region" description="Helical" evidence="8">
    <location>
        <begin position="35"/>
        <end position="59"/>
    </location>
</feature>
<evidence type="ECO:0000256" key="7">
    <source>
        <dbReference type="ARBA" id="ARBA00023136"/>
    </source>
</evidence>
<dbReference type="Gene3D" id="2.70.150.10">
    <property type="entry name" value="Calcium-transporting ATPase, cytoplasmic transduction domain A"/>
    <property type="match status" value="1"/>
</dbReference>
<keyword evidence="4" id="KW-0067">ATP-binding</keyword>
<sequence length="834" mass="90592">MQVENVSVTGLNSEEVTYWRTVAGRNRQVTTTNRGLLSTIAGIVTEPMFLLLVGAIGLYALLGDWFNAGVLLVALMAVAGISLYQERRSDKALQALRDLSAPTVTVIRDGAQQTLPAEDVVLNDLMVISEGERIVADGNLVTAHDLSVDESLLTGESIAVDKTPGNTVYSGTSVTGGWGYVKVTAVGPETQMGQLGLSLAEITSTPTPLQKQVSRFVRTMALIGVLVCLVAIGVHYQRTGSLLGGLLQGLTVAMSVLPEEIPVAFASFMALGAWRMSRQRILVKQPQTVEALGSATVICLDKTGTITQNRMEVAQVYAVNNPAPRSLQDTLNEAEKRVLEYAMWSSETEPTDSLEQAIHKAYTTYHPNDQRTLATQIHEYPLGGQPPMMTHVFDLQPSGERIIAAKGAPERILSLQNLPAGQQAQWALAVDQLTNAGYRVLGVAQGSWPKDAPFPAEQQDFQWQLLGLVALNDPPKPHISAVFQDFYQAGIGVKMVTGDNPQTAREIARQTGLTNETPVLTGQEIINLSDAELREQVKKTSIFARMFPEAKLRIINALKATGETVAMTGDGINDGPALKAAHIGVAMGTRGTEIARQAASLVLLDDDLQVMVKAIATGRTIHENIRKAIQYIISIHIPLIAIVLLPSLLHWSEATLFLPVHVIFFELIMGPTCSIAYESEPAEPHIMQQRLRQSDTLFSWRELVLSCLQGAVVTVGLLGLYWQSQKAGTDETVTRTTLFLTLLLSNIGLTYTNRSARSIFRQRHRYNPVLTGMVLLSLALSALIWWVPAIQNIFALSAPDMTQLMWAAAVAGLSVLIIEFVKLVSGSTLTKVMG</sequence>
<proteinExistence type="predicted"/>
<feature type="transmembrane region" description="Helical" evidence="8">
    <location>
        <begin position="698"/>
        <end position="721"/>
    </location>
</feature>
<dbReference type="Pfam" id="PF00689">
    <property type="entry name" value="Cation_ATPase_C"/>
    <property type="match status" value="1"/>
</dbReference>
<keyword evidence="3" id="KW-0547">Nucleotide-binding</keyword>
<gene>
    <name evidence="11" type="ORF">GCM10023189_05460</name>
</gene>
<dbReference type="SFLD" id="SFLDF00027">
    <property type="entry name" value="p-type_atpase"/>
    <property type="match status" value="1"/>
</dbReference>
<dbReference type="Gene3D" id="1.20.1110.10">
    <property type="entry name" value="Calcium-transporting ATPase, transmembrane domain"/>
    <property type="match status" value="1"/>
</dbReference>
<dbReference type="Pfam" id="PF00122">
    <property type="entry name" value="E1-E2_ATPase"/>
    <property type="match status" value="1"/>
</dbReference>
<dbReference type="PRINTS" id="PR00120">
    <property type="entry name" value="HATPASE"/>
</dbReference>
<dbReference type="Gene3D" id="3.40.50.1000">
    <property type="entry name" value="HAD superfamily/HAD-like"/>
    <property type="match status" value="1"/>
</dbReference>
<feature type="transmembrane region" description="Helical" evidence="8">
    <location>
        <begin position="773"/>
        <end position="798"/>
    </location>
</feature>
<dbReference type="Gene3D" id="3.40.1110.10">
    <property type="entry name" value="Calcium-transporting ATPase, cytoplasmic domain N"/>
    <property type="match status" value="1"/>
</dbReference>
<protein>
    <submittedName>
        <fullName evidence="11">HAD-IC family P-type ATPase</fullName>
    </submittedName>
</protein>
<evidence type="ECO:0000256" key="4">
    <source>
        <dbReference type="ARBA" id="ARBA00022840"/>
    </source>
</evidence>
<evidence type="ECO:0000256" key="8">
    <source>
        <dbReference type="SAM" id="Phobius"/>
    </source>
</evidence>
<dbReference type="SFLD" id="SFLDG00002">
    <property type="entry name" value="C1.7:_P-type_atpase_like"/>
    <property type="match status" value="1"/>
</dbReference>